<evidence type="ECO:0000313" key="1">
    <source>
        <dbReference type="EMBL" id="VVC35641.1"/>
    </source>
</evidence>
<protein>
    <submittedName>
        <fullName evidence="1">Uncharacterized protein</fullName>
    </submittedName>
</protein>
<dbReference type="EMBL" id="CABPRJ010001427">
    <property type="protein sequence ID" value="VVC35641.1"/>
    <property type="molecule type" value="Genomic_DNA"/>
</dbReference>
<name>A0A5E4MTS7_9HEMI</name>
<dbReference type="Proteomes" id="UP000325440">
    <property type="component" value="Unassembled WGS sequence"/>
</dbReference>
<reference evidence="1 2" key="1">
    <citation type="submission" date="2019-08" db="EMBL/GenBank/DDBJ databases">
        <authorList>
            <person name="Alioto T."/>
            <person name="Alioto T."/>
            <person name="Gomez Garrido J."/>
        </authorList>
    </citation>
    <scope>NUCLEOTIDE SEQUENCE [LARGE SCALE GENOMIC DNA]</scope>
</reference>
<dbReference type="OrthoDB" id="6629412at2759"/>
<organism evidence="1 2">
    <name type="scientific">Cinara cedri</name>
    <dbReference type="NCBI Taxonomy" id="506608"/>
    <lineage>
        <taxon>Eukaryota</taxon>
        <taxon>Metazoa</taxon>
        <taxon>Ecdysozoa</taxon>
        <taxon>Arthropoda</taxon>
        <taxon>Hexapoda</taxon>
        <taxon>Insecta</taxon>
        <taxon>Pterygota</taxon>
        <taxon>Neoptera</taxon>
        <taxon>Paraneoptera</taxon>
        <taxon>Hemiptera</taxon>
        <taxon>Sternorrhyncha</taxon>
        <taxon>Aphidomorpha</taxon>
        <taxon>Aphidoidea</taxon>
        <taxon>Aphididae</taxon>
        <taxon>Lachninae</taxon>
        <taxon>Cinara</taxon>
    </lineage>
</organism>
<sequence>MVRPNAFQTSILTCSEVESYDMFQELYSKANDMNLDFVENIPVQYIYKSSFSASLWYALWTMYRTPVDSRNLYDNRLSRNRRASFHGFGLHDSHSRDSVHSALTVISNSLSHDDYLNEPPNRSDYEFVDAVLQESASLDSLVNKNMVDWFVKEANSIDDDDSSSFSFDLAVRAENKGNSYNRFLKLTPEEIANASKLKPTEASHQIRQRFINLNALPRLPQLLTDNGRNNDDWTDEKSEIELKTVNIATWQKERNAQLALNELQPLTPEMLLGIFYKYHYYKPAAVV</sequence>
<evidence type="ECO:0000313" key="2">
    <source>
        <dbReference type="Proteomes" id="UP000325440"/>
    </source>
</evidence>
<keyword evidence="2" id="KW-1185">Reference proteome</keyword>
<gene>
    <name evidence="1" type="ORF">CINCED_3A016685</name>
</gene>
<proteinExistence type="predicted"/>
<accession>A0A5E4MTS7</accession>
<dbReference type="AlphaFoldDB" id="A0A5E4MTS7"/>